<accession>A0A1X7KQ07</accession>
<dbReference type="OrthoDB" id="1688at2"/>
<dbReference type="RefSeq" id="WP_085545331.1">
    <property type="nucleotide sequence ID" value="NZ_FXBB01000034.1"/>
</dbReference>
<sequence length="408" mass="44474">MALFNKDGDVFLGSKILLQVISLLIAVALWFFVNGESGGDTEKELSCQISFLNLSSELTLNSNLEKIDIGVLGPRDVLASLTPRDILCEVDIRGLGAGKYRLPIKVVLPGVIRLNYVRPAHVEISLLRYGERVLPVHISIPGGLPSGLLMDSVEISPEEVAVKGPEEQLATVEDVVVQPTIEELQRGERLILPVKLIKSDGTFASLSTEPQTVELTAVLRKGLPRKRVPVQAPLSGKPDPNYEVASVAVSPSFVEIEGSEKALTQVDQLETETIDLTDFKQGRSMVVPLRTKLPDGVQLLGESSISVNVNLKPRTSTRLFSKLKVETRGRSVYPGWTVYPETVDIQVEGPAGIMEGIDGIEAPIAVYVDVTNIVSRQLRVPVTVKSEIKDLKVIKVNPEKVTVRAKVE</sequence>
<evidence type="ECO:0000313" key="3">
    <source>
        <dbReference type="Proteomes" id="UP000193355"/>
    </source>
</evidence>
<dbReference type="InterPro" id="IPR012505">
    <property type="entry name" value="YbbR"/>
</dbReference>
<protein>
    <submittedName>
        <fullName evidence="2">YbbR domain-containing protein</fullName>
    </submittedName>
</protein>
<dbReference type="PANTHER" id="PTHR37804:SF1">
    <property type="entry name" value="CDAA REGULATORY PROTEIN CDAR"/>
    <property type="match status" value="1"/>
</dbReference>
<gene>
    <name evidence="2" type="ORF">SAMN06275492_1345</name>
</gene>
<dbReference type="Pfam" id="PF07949">
    <property type="entry name" value="YbbR"/>
    <property type="match status" value="3"/>
</dbReference>
<dbReference type="PANTHER" id="PTHR37804">
    <property type="entry name" value="CDAA REGULATORY PROTEIN CDAR"/>
    <property type="match status" value="1"/>
</dbReference>
<dbReference type="Proteomes" id="UP000193355">
    <property type="component" value="Unassembled WGS sequence"/>
</dbReference>
<keyword evidence="1" id="KW-0812">Transmembrane</keyword>
<keyword evidence="1" id="KW-1133">Transmembrane helix</keyword>
<dbReference type="AlphaFoldDB" id="A0A1X7KQ07"/>
<keyword evidence="1" id="KW-0472">Membrane</keyword>
<dbReference type="EMBL" id="FXBB01000034">
    <property type="protein sequence ID" value="SMG43651.1"/>
    <property type="molecule type" value="Genomic_DNA"/>
</dbReference>
<reference evidence="3" key="1">
    <citation type="submission" date="2017-04" db="EMBL/GenBank/DDBJ databases">
        <authorList>
            <person name="Varghese N."/>
            <person name="Submissions S."/>
        </authorList>
    </citation>
    <scope>NUCLEOTIDE SEQUENCE [LARGE SCALE GENOMIC DNA]</scope>
    <source>
        <strain evidence="3">USBA 82</strain>
    </source>
</reference>
<dbReference type="STRING" id="561720.SAMN06275492_1345"/>
<organism evidence="2 3">
    <name type="scientific">Dethiosulfovibrio salsuginis</name>
    <dbReference type="NCBI Taxonomy" id="561720"/>
    <lineage>
        <taxon>Bacteria</taxon>
        <taxon>Thermotogati</taxon>
        <taxon>Synergistota</taxon>
        <taxon>Synergistia</taxon>
        <taxon>Synergistales</taxon>
        <taxon>Dethiosulfovibrionaceae</taxon>
        <taxon>Dethiosulfovibrio</taxon>
    </lineage>
</organism>
<keyword evidence="3" id="KW-1185">Reference proteome</keyword>
<proteinExistence type="predicted"/>
<dbReference type="InterPro" id="IPR053154">
    <property type="entry name" value="c-di-AMP_regulator"/>
</dbReference>
<dbReference type="Gene3D" id="2.170.120.30">
    <property type="match status" value="2"/>
</dbReference>
<evidence type="ECO:0000313" key="2">
    <source>
        <dbReference type="EMBL" id="SMG43651.1"/>
    </source>
</evidence>
<dbReference type="Gene3D" id="2.170.120.40">
    <property type="entry name" value="YbbR-like domain"/>
    <property type="match status" value="2"/>
</dbReference>
<feature type="transmembrane region" description="Helical" evidence="1">
    <location>
        <begin position="12"/>
        <end position="33"/>
    </location>
</feature>
<name>A0A1X7KQ07_9BACT</name>
<evidence type="ECO:0000256" key="1">
    <source>
        <dbReference type="SAM" id="Phobius"/>
    </source>
</evidence>